<keyword evidence="2" id="KW-1185">Reference proteome</keyword>
<dbReference type="EMBL" id="VUMD01000026">
    <property type="protein sequence ID" value="MSS38481.1"/>
    <property type="molecule type" value="Genomic_DNA"/>
</dbReference>
<evidence type="ECO:0000313" key="2">
    <source>
        <dbReference type="Proteomes" id="UP000429958"/>
    </source>
</evidence>
<name>A0A7X2NPH9_9CLOT</name>
<dbReference type="AlphaFoldDB" id="A0A7X2NPH9"/>
<proteinExistence type="predicted"/>
<evidence type="ECO:0000313" key="1">
    <source>
        <dbReference type="EMBL" id="MSS38481.1"/>
    </source>
</evidence>
<dbReference type="Proteomes" id="UP000429958">
    <property type="component" value="Unassembled WGS sequence"/>
</dbReference>
<reference evidence="1 2" key="1">
    <citation type="submission" date="2019-08" db="EMBL/GenBank/DDBJ databases">
        <title>In-depth cultivation of the pig gut microbiome towards novel bacterial diversity and tailored functional studies.</title>
        <authorList>
            <person name="Wylensek D."/>
            <person name="Hitch T.C.A."/>
            <person name="Clavel T."/>
        </authorList>
    </citation>
    <scope>NUCLEOTIDE SEQUENCE [LARGE SCALE GENOMIC DNA]</scope>
    <source>
        <strain evidence="1 2">WCA-389-WT-23D1</strain>
    </source>
</reference>
<accession>A0A7X2NPH9</accession>
<sequence length="188" mass="21754">MRTVGVIGCQPRIGTTTQALQIVLCLQGLGYRAAYVEMGEHDYLKNLVEIYEDVTIDKYNVIRCRSIPMYTGKQIILANQHRYDYLVKDYGYIDSPDYTIAYFEQDIRVVVGGTKANEIEYMERVIEDPGYLNVSYIFSFVAQSEQKDVKELMGDKKENTYFAMYTPDPFTYTENDIYEYVLGTGHEV</sequence>
<protein>
    <recommendedName>
        <fullName evidence="3">AAA domain-containing protein</fullName>
    </recommendedName>
</protein>
<gene>
    <name evidence="1" type="ORF">FYJ39_18655</name>
</gene>
<dbReference type="RefSeq" id="WP_154473882.1">
    <property type="nucleotide sequence ID" value="NZ_VUMD01000026.1"/>
</dbReference>
<organism evidence="1 2">
    <name type="scientific">Clostridium porci</name>
    <dbReference type="NCBI Taxonomy" id="2605778"/>
    <lineage>
        <taxon>Bacteria</taxon>
        <taxon>Bacillati</taxon>
        <taxon>Bacillota</taxon>
        <taxon>Clostridia</taxon>
        <taxon>Eubacteriales</taxon>
        <taxon>Clostridiaceae</taxon>
        <taxon>Clostridium</taxon>
    </lineage>
</organism>
<evidence type="ECO:0008006" key="3">
    <source>
        <dbReference type="Google" id="ProtNLM"/>
    </source>
</evidence>
<comment type="caution">
    <text evidence="1">The sequence shown here is derived from an EMBL/GenBank/DDBJ whole genome shotgun (WGS) entry which is preliminary data.</text>
</comment>